<name>A0A3B5K5T2_TAKRU</name>
<proteinExistence type="predicted"/>
<dbReference type="PROSITE" id="PS50222">
    <property type="entry name" value="EF_HAND_2"/>
    <property type="match status" value="2"/>
</dbReference>
<feature type="region of interest" description="Disordered" evidence="10">
    <location>
        <begin position="215"/>
        <end position="251"/>
    </location>
</feature>
<evidence type="ECO:0000256" key="3">
    <source>
        <dbReference type="ARBA" id="ARBA00022723"/>
    </source>
</evidence>
<dbReference type="CDD" id="cd00051">
    <property type="entry name" value="EFh"/>
    <property type="match status" value="1"/>
</dbReference>
<dbReference type="SUPFAM" id="SSF47473">
    <property type="entry name" value="EF-hand"/>
    <property type="match status" value="1"/>
</dbReference>
<evidence type="ECO:0000256" key="9">
    <source>
        <dbReference type="ARBA" id="ARBA00023273"/>
    </source>
</evidence>
<dbReference type="PANTHER" id="PTHR12086:SF12">
    <property type="entry name" value="EF-HAND DOMAIN-CONTAINING FAMILY MEMBER B"/>
    <property type="match status" value="1"/>
</dbReference>
<reference evidence="12" key="2">
    <citation type="submission" date="2025-08" db="UniProtKB">
        <authorList>
            <consortium name="Ensembl"/>
        </authorList>
    </citation>
    <scope>IDENTIFICATION</scope>
</reference>
<dbReference type="SMART" id="SM00054">
    <property type="entry name" value="EFh"/>
    <property type="match status" value="2"/>
</dbReference>
<dbReference type="Proteomes" id="UP000005226">
    <property type="component" value="Chromosome 7"/>
</dbReference>
<feature type="compositionally biased region" description="Basic and acidic residues" evidence="10">
    <location>
        <begin position="217"/>
        <end position="234"/>
    </location>
</feature>
<dbReference type="InterPro" id="IPR057428">
    <property type="entry name" value="EFHB_EF-hand_C"/>
</dbReference>
<evidence type="ECO:0000256" key="10">
    <source>
        <dbReference type="SAM" id="MobiDB-lite"/>
    </source>
</evidence>
<dbReference type="Pfam" id="PF13499">
    <property type="entry name" value="EF-hand_7"/>
    <property type="match status" value="1"/>
</dbReference>
<evidence type="ECO:0000256" key="5">
    <source>
        <dbReference type="ARBA" id="ARBA00022837"/>
    </source>
</evidence>
<evidence type="ECO:0000313" key="13">
    <source>
        <dbReference type="Proteomes" id="UP000005226"/>
    </source>
</evidence>
<keyword evidence="13" id="KW-1185">Reference proteome</keyword>
<dbReference type="GO" id="GO:0005509">
    <property type="term" value="F:calcium ion binding"/>
    <property type="evidence" value="ECO:0007669"/>
    <property type="project" value="InterPro"/>
</dbReference>
<dbReference type="PROSITE" id="PS00018">
    <property type="entry name" value="EF_HAND_1"/>
    <property type="match status" value="1"/>
</dbReference>
<dbReference type="AlphaFoldDB" id="A0A3B5K5T2"/>
<organism evidence="12 13">
    <name type="scientific">Takifugu rubripes</name>
    <name type="common">Japanese pufferfish</name>
    <name type="synonym">Fugu rubripes</name>
    <dbReference type="NCBI Taxonomy" id="31033"/>
    <lineage>
        <taxon>Eukaryota</taxon>
        <taxon>Metazoa</taxon>
        <taxon>Chordata</taxon>
        <taxon>Craniata</taxon>
        <taxon>Vertebrata</taxon>
        <taxon>Euteleostomi</taxon>
        <taxon>Actinopterygii</taxon>
        <taxon>Neopterygii</taxon>
        <taxon>Teleostei</taxon>
        <taxon>Neoteleostei</taxon>
        <taxon>Acanthomorphata</taxon>
        <taxon>Eupercaria</taxon>
        <taxon>Tetraodontiformes</taxon>
        <taxon>Tetradontoidea</taxon>
        <taxon>Tetraodontidae</taxon>
        <taxon>Takifugu</taxon>
    </lineage>
</organism>
<evidence type="ECO:0000256" key="2">
    <source>
        <dbReference type="ARBA" id="ARBA00022490"/>
    </source>
</evidence>
<feature type="domain" description="EF-hand" evidence="11">
    <location>
        <begin position="173"/>
        <end position="208"/>
    </location>
</feature>
<dbReference type="InterPro" id="IPR002048">
    <property type="entry name" value="EF_hand_dom"/>
</dbReference>
<reference evidence="12" key="3">
    <citation type="submission" date="2025-09" db="UniProtKB">
        <authorList>
            <consortium name="Ensembl"/>
        </authorList>
    </citation>
    <scope>IDENTIFICATION</scope>
</reference>
<dbReference type="InParanoid" id="A0A3B5K5T2"/>
<evidence type="ECO:0000259" key="11">
    <source>
        <dbReference type="PROSITE" id="PS50222"/>
    </source>
</evidence>
<dbReference type="FunCoup" id="A0A3B5K5T2">
    <property type="interactions" value="159"/>
</dbReference>
<keyword evidence="2" id="KW-0963">Cytoplasm</keyword>
<evidence type="ECO:0000256" key="4">
    <source>
        <dbReference type="ARBA" id="ARBA00022737"/>
    </source>
</evidence>
<keyword evidence="6" id="KW-0282">Flagellum</keyword>
<accession>A0A3B5K5T2</accession>
<keyword evidence="7" id="KW-0969">Cilium</keyword>
<dbReference type="STRING" id="31033.ENSTRUP00000050894"/>
<dbReference type="InterPro" id="IPR018247">
    <property type="entry name" value="EF_Hand_1_Ca_BS"/>
</dbReference>
<evidence type="ECO:0000256" key="1">
    <source>
        <dbReference type="ARBA" id="ARBA00004611"/>
    </source>
</evidence>
<dbReference type="PANTHER" id="PTHR12086">
    <property type="entry name" value="EF-HAND DOMAIN C-TERMINAL CONTAINING PROTEIN"/>
    <property type="match status" value="1"/>
</dbReference>
<keyword evidence="4" id="KW-0677">Repeat</keyword>
<dbReference type="InterPro" id="IPR040193">
    <property type="entry name" value="EFHC1/EFHC2/EFHB"/>
</dbReference>
<dbReference type="InterPro" id="IPR011992">
    <property type="entry name" value="EF-hand-dom_pair"/>
</dbReference>
<dbReference type="Ensembl" id="ENSTRUT00000051413.2">
    <property type="protein sequence ID" value="ENSTRUP00000050894.2"/>
    <property type="gene ID" value="ENSTRUG00000009870.3"/>
</dbReference>
<reference evidence="12 13" key="1">
    <citation type="journal article" date="2011" name="Genome Biol. Evol.">
        <title>Integration of the genetic map and genome assembly of fugu facilitates insights into distinct features of genome evolution in teleosts and mammals.</title>
        <authorList>
            <person name="Kai W."/>
            <person name="Kikuchi K."/>
            <person name="Tohari S."/>
            <person name="Chew A.K."/>
            <person name="Tay A."/>
            <person name="Fujiwara A."/>
            <person name="Hosoya S."/>
            <person name="Suetake H."/>
            <person name="Naruse K."/>
            <person name="Brenner S."/>
            <person name="Suzuki Y."/>
            <person name="Venkatesh B."/>
        </authorList>
    </citation>
    <scope>NUCLEOTIDE SEQUENCE [LARGE SCALE GENOMIC DNA]</scope>
</reference>
<dbReference type="GeneTree" id="ENSGT00940000168259"/>
<gene>
    <name evidence="12" type="primary">efhb</name>
</gene>
<evidence type="ECO:0000313" key="12">
    <source>
        <dbReference type="Ensembl" id="ENSTRUP00000050894.2"/>
    </source>
</evidence>
<protein>
    <recommendedName>
        <fullName evidence="11">EF-hand domain-containing protein</fullName>
    </recommendedName>
</protein>
<evidence type="ECO:0000256" key="8">
    <source>
        <dbReference type="ARBA" id="ARBA00023212"/>
    </source>
</evidence>
<keyword evidence="9" id="KW-0966">Cell projection</keyword>
<feature type="region of interest" description="Disordered" evidence="10">
    <location>
        <begin position="1"/>
        <end position="36"/>
    </location>
</feature>
<evidence type="ECO:0000256" key="7">
    <source>
        <dbReference type="ARBA" id="ARBA00023069"/>
    </source>
</evidence>
<evidence type="ECO:0000256" key="6">
    <source>
        <dbReference type="ARBA" id="ARBA00022846"/>
    </source>
</evidence>
<keyword evidence="5" id="KW-0106">Calcium</keyword>
<keyword evidence="3" id="KW-0479">Metal-binding</keyword>
<keyword evidence="8" id="KW-0206">Cytoskeleton</keyword>
<feature type="domain" description="EF-hand" evidence="11">
    <location>
        <begin position="137"/>
        <end position="172"/>
    </location>
</feature>
<sequence length="393" mass="43793">TSGTQVKGEQADRKLRWAPTNTPSRSGKHTPHFHDGRNVARTSACVCLRPPSLIHPVFPGIKTHFQRSTRVEIPLQINMVGGSSRLLQTCVSMGSGTSQLSMSCTGHAEPAEWDGSRDRRRRPFHSLQNRLKMANFSRFSSLLQAFTHYDRKGQGFIDKEDLQAVCHQFQLHVSGSVLDDLMDYCDTDGDGLINFVEFANFLSWKDMMPINSQEARALTRERPSSTASADREEPQPPPGQALVKPEDLEPVNPAGSLKSVRTLVKQQADPDQFRTMSSVIGLRGESHSCTYGVPTVRTDLPVPRVKRVGDSTNYGDAATASELLRPSVYDLYGVDEEQLLCPRSRKELSQIFVGLDLSEEMFEEVWKLASAEHEAGEVCVDSFCRLLKEIKAM</sequence>
<comment type="subcellular location">
    <subcellularLocation>
        <location evidence="1">Cytoplasm</location>
        <location evidence="1">Cytoskeleton</location>
        <location evidence="1">Flagellum axoneme</location>
    </subcellularLocation>
</comment>
<dbReference type="Pfam" id="PF25325">
    <property type="entry name" value="EF-hand_EFHB_C"/>
    <property type="match status" value="1"/>
</dbReference>
<dbReference type="Gene3D" id="1.10.238.10">
    <property type="entry name" value="EF-hand"/>
    <property type="match status" value="1"/>
</dbReference>